<dbReference type="Gene3D" id="3.30.200.20">
    <property type="entry name" value="Phosphorylase Kinase, domain 1"/>
    <property type="match status" value="1"/>
</dbReference>
<keyword evidence="5" id="KW-0677">Repeat</keyword>
<keyword evidence="13" id="KW-0675">Receptor</keyword>
<dbReference type="Pfam" id="PF00069">
    <property type="entry name" value="Pkinase"/>
    <property type="match status" value="1"/>
</dbReference>
<evidence type="ECO:0000256" key="2">
    <source>
        <dbReference type="ARBA" id="ARBA00022614"/>
    </source>
</evidence>
<evidence type="ECO:0000259" key="12">
    <source>
        <dbReference type="PROSITE" id="PS50011"/>
    </source>
</evidence>
<dbReference type="SUPFAM" id="SSF56112">
    <property type="entry name" value="Protein kinase-like (PK-like)"/>
    <property type="match status" value="1"/>
</dbReference>
<keyword evidence="7 10" id="KW-0067">ATP-binding</keyword>
<gene>
    <name evidence="13" type="ORF">POM88_023887</name>
</gene>
<evidence type="ECO:0000256" key="8">
    <source>
        <dbReference type="ARBA" id="ARBA00022989"/>
    </source>
</evidence>
<dbReference type="PROSITE" id="PS00107">
    <property type="entry name" value="PROTEIN_KINASE_ATP"/>
    <property type="match status" value="1"/>
</dbReference>
<keyword evidence="2" id="KW-0433">Leucine-rich repeat</keyword>
<sequence>MNHCHYLLVGAAVFFSFLFTTVKPDLANDKAALIALRSAVGGRTLFWNATDSSPCKWIGVQCTNNRISSLRLPGMSLAGTIPEKTIGKLNNLVTLSLRSNALSGSLPLDLSSLSNLRNLYLQSNEFSGPIPTFIFSLKDMIHLNLASNNFSGPISSDFNKLNRLGSLYLEKNRLSGEIPNLDLPVLVRFNVSDNLLIGNIPEKLSSKAESAFVGNDLCGRPLKSCSGGGKKFKGKLLIGVIVGVVLVCLVGVSVVWIFVCLRRGGKNNESKACRSCKESEFDEQARGELVYLREPDMGSDLNHLLGAYSELLGKGAFGMVYKTTSDTEEVVAVKRLKEAEVAEKVYKDKIERVGSMDHENLVPLRAYLYGLGQNLLVYDYMPMGSLSALLHENRGAGRTYLNWVTRAKIALGAARGIAYIHSLGPEVSHGNIKSSNILLTSSCEARVSDIGLAQLYGPDTIPNRGYRAPEVTNSRKVSQKADVYSFGVLLLELLTGMSPTHAFLKETDVDLPRWVQSVVTEEWTSEVFDAELLKYIHTEDDMVQLLQLALACCDQYPDRRPTMTEVLQYMEELFVSH</sequence>
<keyword evidence="8 11" id="KW-1133">Transmembrane helix</keyword>
<keyword evidence="3 11" id="KW-0812">Transmembrane</keyword>
<dbReference type="PANTHER" id="PTHR48010:SF32">
    <property type="entry name" value="PROTEIN KINASE DOMAIN-CONTAINING PROTEIN"/>
    <property type="match status" value="1"/>
</dbReference>
<name>A0AAD8IHX6_9APIA</name>
<evidence type="ECO:0000256" key="6">
    <source>
        <dbReference type="ARBA" id="ARBA00022741"/>
    </source>
</evidence>
<feature type="transmembrane region" description="Helical" evidence="11">
    <location>
        <begin position="6"/>
        <end position="22"/>
    </location>
</feature>
<reference evidence="13" key="2">
    <citation type="submission" date="2023-05" db="EMBL/GenBank/DDBJ databases">
        <authorList>
            <person name="Schelkunov M.I."/>
        </authorList>
    </citation>
    <scope>NUCLEOTIDE SEQUENCE</scope>
    <source>
        <strain evidence="13">Hsosn_3</strain>
        <tissue evidence="13">Leaf</tissue>
    </source>
</reference>
<dbReference type="InterPro" id="IPR000719">
    <property type="entry name" value="Prot_kinase_dom"/>
</dbReference>
<evidence type="ECO:0000256" key="5">
    <source>
        <dbReference type="ARBA" id="ARBA00022737"/>
    </source>
</evidence>
<dbReference type="Pfam" id="PF00560">
    <property type="entry name" value="LRR_1"/>
    <property type="match status" value="3"/>
</dbReference>
<organism evidence="13 14">
    <name type="scientific">Heracleum sosnowskyi</name>
    <dbReference type="NCBI Taxonomy" id="360622"/>
    <lineage>
        <taxon>Eukaryota</taxon>
        <taxon>Viridiplantae</taxon>
        <taxon>Streptophyta</taxon>
        <taxon>Embryophyta</taxon>
        <taxon>Tracheophyta</taxon>
        <taxon>Spermatophyta</taxon>
        <taxon>Magnoliopsida</taxon>
        <taxon>eudicotyledons</taxon>
        <taxon>Gunneridae</taxon>
        <taxon>Pentapetalae</taxon>
        <taxon>asterids</taxon>
        <taxon>campanulids</taxon>
        <taxon>Apiales</taxon>
        <taxon>Apiaceae</taxon>
        <taxon>Apioideae</taxon>
        <taxon>apioid superclade</taxon>
        <taxon>Tordylieae</taxon>
        <taxon>Tordyliinae</taxon>
        <taxon>Heracleum</taxon>
    </lineage>
</organism>
<feature type="domain" description="Protein kinase" evidence="12">
    <location>
        <begin position="306"/>
        <end position="574"/>
    </location>
</feature>
<dbReference type="PROSITE" id="PS50011">
    <property type="entry name" value="PROTEIN_KINASE_DOM"/>
    <property type="match status" value="1"/>
</dbReference>
<evidence type="ECO:0000256" key="11">
    <source>
        <dbReference type="SAM" id="Phobius"/>
    </source>
</evidence>
<evidence type="ECO:0000313" key="14">
    <source>
        <dbReference type="Proteomes" id="UP001237642"/>
    </source>
</evidence>
<feature type="binding site" evidence="10">
    <location>
        <position position="334"/>
    </location>
    <ligand>
        <name>ATP</name>
        <dbReference type="ChEBI" id="CHEBI:30616"/>
    </ligand>
</feature>
<keyword evidence="13" id="KW-0808">Transferase</keyword>
<dbReference type="EMBL" id="JAUIZM010000005">
    <property type="protein sequence ID" value="KAK1386152.1"/>
    <property type="molecule type" value="Genomic_DNA"/>
</dbReference>
<accession>A0AAD8IHX6</accession>
<comment type="caution">
    <text evidence="13">The sequence shown here is derived from an EMBL/GenBank/DDBJ whole genome shotgun (WGS) entry which is preliminary data.</text>
</comment>
<evidence type="ECO:0000256" key="7">
    <source>
        <dbReference type="ARBA" id="ARBA00022840"/>
    </source>
</evidence>
<dbReference type="InterPro" id="IPR050994">
    <property type="entry name" value="At_inactive_RLKs"/>
</dbReference>
<dbReference type="InterPro" id="IPR032675">
    <property type="entry name" value="LRR_dom_sf"/>
</dbReference>
<feature type="transmembrane region" description="Helical" evidence="11">
    <location>
        <begin position="236"/>
        <end position="259"/>
    </location>
</feature>
<dbReference type="FunFam" id="1.10.510.10:FF:000095">
    <property type="entry name" value="protein STRUBBELIG-RECEPTOR FAMILY 8"/>
    <property type="match status" value="1"/>
</dbReference>
<dbReference type="FunFam" id="3.80.10.10:FF:000234">
    <property type="entry name" value="Probable inactive receptor kinase RLK902"/>
    <property type="match status" value="1"/>
</dbReference>
<dbReference type="GO" id="GO:0016020">
    <property type="term" value="C:membrane"/>
    <property type="evidence" value="ECO:0007669"/>
    <property type="project" value="UniProtKB-SubCell"/>
</dbReference>
<evidence type="ECO:0000256" key="9">
    <source>
        <dbReference type="ARBA" id="ARBA00023136"/>
    </source>
</evidence>
<reference evidence="13" key="1">
    <citation type="submission" date="2023-02" db="EMBL/GenBank/DDBJ databases">
        <title>Genome of toxic invasive species Heracleum sosnowskyi carries increased number of genes despite the absence of recent whole-genome duplications.</title>
        <authorList>
            <person name="Schelkunov M."/>
            <person name="Shtratnikova V."/>
            <person name="Makarenko M."/>
            <person name="Klepikova A."/>
            <person name="Omelchenko D."/>
            <person name="Novikova G."/>
            <person name="Obukhova E."/>
            <person name="Bogdanov V."/>
            <person name="Penin A."/>
            <person name="Logacheva M."/>
        </authorList>
    </citation>
    <scope>NUCLEOTIDE SEQUENCE</scope>
    <source>
        <strain evidence="13">Hsosn_3</strain>
        <tissue evidence="13">Leaf</tissue>
    </source>
</reference>
<dbReference type="Pfam" id="PF08263">
    <property type="entry name" value="LRRNT_2"/>
    <property type="match status" value="1"/>
</dbReference>
<comment type="subcellular location">
    <subcellularLocation>
        <location evidence="1">Membrane</location>
    </subcellularLocation>
</comment>
<proteinExistence type="predicted"/>
<evidence type="ECO:0000256" key="1">
    <source>
        <dbReference type="ARBA" id="ARBA00004370"/>
    </source>
</evidence>
<dbReference type="AlphaFoldDB" id="A0AAD8IHX6"/>
<dbReference type="InterPro" id="IPR011009">
    <property type="entry name" value="Kinase-like_dom_sf"/>
</dbReference>
<dbReference type="InterPro" id="IPR013210">
    <property type="entry name" value="LRR_N_plant-typ"/>
</dbReference>
<evidence type="ECO:0000313" key="13">
    <source>
        <dbReference type="EMBL" id="KAK1386152.1"/>
    </source>
</evidence>
<dbReference type="InterPro" id="IPR001611">
    <property type="entry name" value="Leu-rich_rpt"/>
</dbReference>
<keyword evidence="13" id="KW-0418">Kinase</keyword>
<dbReference type="GO" id="GO:0005524">
    <property type="term" value="F:ATP binding"/>
    <property type="evidence" value="ECO:0007669"/>
    <property type="project" value="UniProtKB-UniRule"/>
</dbReference>
<keyword evidence="9 11" id="KW-0472">Membrane</keyword>
<dbReference type="Gene3D" id="1.10.510.10">
    <property type="entry name" value="Transferase(Phosphotransferase) domain 1"/>
    <property type="match status" value="1"/>
</dbReference>
<dbReference type="SUPFAM" id="SSF52058">
    <property type="entry name" value="L domain-like"/>
    <property type="match status" value="1"/>
</dbReference>
<dbReference type="InterPro" id="IPR017441">
    <property type="entry name" value="Protein_kinase_ATP_BS"/>
</dbReference>
<evidence type="ECO:0000256" key="3">
    <source>
        <dbReference type="ARBA" id="ARBA00022692"/>
    </source>
</evidence>
<dbReference type="PANTHER" id="PTHR48010">
    <property type="entry name" value="OS05G0588300 PROTEIN"/>
    <property type="match status" value="1"/>
</dbReference>
<dbReference type="GO" id="GO:0004672">
    <property type="term" value="F:protein kinase activity"/>
    <property type="evidence" value="ECO:0007669"/>
    <property type="project" value="InterPro"/>
</dbReference>
<dbReference type="Proteomes" id="UP001237642">
    <property type="component" value="Unassembled WGS sequence"/>
</dbReference>
<keyword evidence="4" id="KW-0732">Signal</keyword>
<dbReference type="Gene3D" id="3.80.10.10">
    <property type="entry name" value="Ribonuclease Inhibitor"/>
    <property type="match status" value="2"/>
</dbReference>
<evidence type="ECO:0000256" key="10">
    <source>
        <dbReference type="PROSITE-ProRule" id="PRU10141"/>
    </source>
</evidence>
<protein>
    <submittedName>
        <fullName evidence="13">Ovary receptor kinase 11</fullName>
    </submittedName>
</protein>
<evidence type="ECO:0000256" key="4">
    <source>
        <dbReference type="ARBA" id="ARBA00022729"/>
    </source>
</evidence>
<keyword evidence="14" id="KW-1185">Reference proteome</keyword>
<keyword evidence="6 10" id="KW-0547">Nucleotide-binding</keyword>